<dbReference type="Gene3D" id="6.10.140.1460">
    <property type="match status" value="1"/>
</dbReference>
<evidence type="ECO:0000313" key="4">
    <source>
        <dbReference type="Proteomes" id="UP000092460"/>
    </source>
</evidence>
<accession>A0A1B0BUS1</accession>
<dbReference type="InterPro" id="IPR011990">
    <property type="entry name" value="TPR-like_helical_dom_sf"/>
</dbReference>
<dbReference type="VEuPathDB" id="VectorBase:GPPI041107"/>
<dbReference type="Pfam" id="PF08336">
    <property type="entry name" value="P4Ha_N"/>
    <property type="match status" value="1"/>
</dbReference>
<feature type="domain" description="Prolyl 4-hydroxylase N-terminal" evidence="1">
    <location>
        <begin position="2"/>
        <end position="98"/>
    </location>
</feature>
<dbReference type="InterPro" id="IPR059068">
    <property type="entry name" value="TPR_P4H"/>
</dbReference>
<organism evidence="3 4">
    <name type="scientific">Glossina palpalis gambiensis</name>
    <dbReference type="NCBI Taxonomy" id="67801"/>
    <lineage>
        <taxon>Eukaryota</taxon>
        <taxon>Metazoa</taxon>
        <taxon>Ecdysozoa</taxon>
        <taxon>Arthropoda</taxon>
        <taxon>Hexapoda</taxon>
        <taxon>Insecta</taxon>
        <taxon>Pterygota</taxon>
        <taxon>Neoptera</taxon>
        <taxon>Endopterygota</taxon>
        <taxon>Diptera</taxon>
        <taxon>Brachycera</taxon>
        <taxon>Muscomorpha</taxon>
        <taxon>Hippoboscoidea</taxon>
        <taxon>Glossinidae</taxon>
        <taxon>Glossina</taxon>
    </lineage>
</organism>
<dbReference type="EnsemblMetazoa" id="GPPI041107-RA">
    <property type="protein sequence ID" value="GPPI041107-PA"/>
    <property type="gene ID" value="GPPI041107"/>
</dbReference>
<dbReference type="Pfam" id="PF23558">
    <property type="entry name" value="TPR_P4H"/>
    <property type="match status" value="1"/>
</dbReference>
<evidence type="ECO:0000259" key="2">
    <source>
        <dbReference type="Pfam" id="PF23558"/>
    </source>
</evidence>
<protein>
    <submittedName>
        <fullName evidence="3">Uncharacterized protein</fullName>
    </submittedName>
</protein>
<proteinExistence type="predicted"/>
<dbReference type="GO" id="GO:0004656">
    <property type="term" value="F:procollagen-proline 4-dioxygenase activity"/>
    <property type="evidence" value="ECO:0007669"/>
    <property type="project" value="InterPro"/>
</dbReference>
<reference evidence="4" key="1">
    <citation type="submission" date="2015-01" db="EMBL/GenBank/DDBJ databases">
        <authorList>
            <person name="Aksoy S."/>
            <person name="Warren W."/>
            <person name="Wilson R.K."/>
        </authorList>
    </citation>
    <scope>NUCLEOTIDE SEQUENCE [LARGE SCALE GENOMIC DNA]</scope>
    <source>
        <strain evidence="4">IAEA</strain>
    </source>
</reference>
<feature type="domain" description="Prolyl 4-hydroxylase peptide-substrate-binding" evidence="2">
    <location>
        <begin position="108"/>
        <end position="168"/>
    </location>
</feature>
<evidence type="ECO:0000259" key="1">
    <source>
        <dbReference type="Pfam" id="PF08336"/>
    </source>
</evidence>
<evidence type="ECO:0000313" key="3">
    <source>
        <dbReference type="EnsemblMetazoa" id="GPPI041107-PA"/>
    </source>
</evidence>
<reference evidence="3" key="2">
    <citation type="submission" date="2020-05" db="UniProtKB">
        <authorList>
            <consortium name="EnsemblMetazoa"/>
        </authorList>
    </citation>
    <scope>IDENTIFICATION</scope>
    <source>
        <strain evidence="3">IAEA</strain>
    </source>
</reference>
<dbReference type="Proteomes" id="UP000092460">
    <property type="component" value="Unassembled WGS sequence"/>
</dbReference>
<dbReference type="GO" id="GO:0005783">
    <property type="term" value="C:endoplasmic reticulum"/>
    <property type="evidence" value="ECO:0007669"/>
    <property type="project" value="InterPro"/>
</dbReference>
<keyword evidence="4" id="KW-1185">Reference proteome</keyword>
<dbReference type="FunFam" id="1.25.40.10:FF:000006">
    <property type="entry name" value="Prolyl 4-hydroxylase subunit alpha 2"/>
    <property type="match status" value="1"/>
</dbReference>
<dbReference type="EMBL" id="JXJN01020885">
    <property type="status" value="NOT_ANNOTATED_CDS"/>
    <property type="molecule type" value="Genomic_DNA"/>
</dbReference>
<sequence length="186" mass="21708">MQEYQREHEEAATDISVYVSNPINAYLLTKRLTTDWRQVENLMAHDVGIDFLDNITNYRNVLKFPSDEDLNGAAVALMRLQDTYNLDTSSVARGELNGIQYSTEMSSDDCFELGRQSYVNHDYYHTVLWMKEAMSRMREEPNNRTQSFTKADVLEYLAFSTYKQGAIRSPNIYLWGNLGYPETWKR</sequence>
<dbReference type="AlphaFoldDB" id="A0A1B0BUS1"/>
<dbReference type="Gene3D" id="1.25.40.10">
    <property type="entry name" value="Tetratricopeptide repeat domain"/>
    <property type="match status" value="1"/>
</dbReference>
<dbReference type="STRING" id="67801.A0A1B0BUS1"/>
<dbReference type="InterPro" id="IPR013547">
    <property type="entry name" value="P4H_N"/>
</dbReference>
<name>A0A1B0BUS1_9MUSC</name>